<dbReference type="PROSITE" id="PS51123">
    <property type="entry name" value="OMPA_2"/>
    <property type="match status" value="1"/>
</dbReference>
<feature type="repeat" description="TPR" evidence="4">
    <location>
        <begin position="59"/>
        <end position="92"/>
    </location>
</feature>
<comment type="caution">
    <text evidence="7">The sequence shown here is derived from an EMBL/GenBank/DDBJ whole genome shotgun (WGS) entry which is preliminary data.</text>
</comment>
<dbReference type="InterPro" id="IPR019734">
    <property type="entry name" value="TPR_rpt"/>
</dbReference>
<dbReference type="SUPFAM" id="SSF82171">
    <property type="entry name" value="DPP6 N-terminal domain-like"/>
    <property type="match status" value="1"/>
</dbReference>
<dbReference type="InterPro" id="IPR011659">
    <property type="entry name" value="WD40"/>
</dbReference>
<proteinExistence type="predicted"/>
<sequence length="630" mass="70981">MRRYFLFILLSFGFSAYGQSTIKKAQNSFEDAQQFVRQNVFDEAIKHLSSAIKADPKFQQAYLQLGDIYKRLRNTQKAKENYRLALSVASPETPNTYFILGETELQTGDYAQAKANFENFLAKAANIDQKFIDKAKKYIIDCSFSIDAIKKPVPYEPFNMGFYVNSEHRDYFPALTADGQMIIFTRNVKGNENFYTSVKKNGEWQKAQSLSENINTPNFNEGAQSISPDGRYLFFTGCNRPDGLGRCDIYVCRREGNDWSKPINLGQTINTGEWESQPSISADGSTLYFLSNRPGGFGGYDIWKSVMNDEGYWTAPKNLGPNVNTPYDEATPFIHPDGKTLYFSSDGWPGFGQKDIFYSKLQDDGTFSKAVNLGYPINTFNDEFGFIVSADGKEGLFSSDLDGGFGDVDIYHFKLPENLKPAPVTYVKGIVKDAETKETLEASVLVINLKTNAAAYNEITDKITGDFMAVMPANESYSFSAFSDGYLLYSKHFDIKPTDANKPFELEILLDKIKVGSKVLLNNIFFDTNKFDLLPASMVELNILSDLLKNNPNMVIEIQGHTDNVGDIKANQKLSENRAKAVYDYLTSNGIEKKQLNYKGYGEEKPAFDNTTEEGKQKNRRTEFLVVKTN</sequence>
<evidence type="ECO:0000256" key="2">
    <source>
        <dbReference type="ARBA" id="ARBA00023136"/>
    </source>
</evidence>
<feature type="domain" description="OmpA-like" evidence="6">
    <location>
        <begin position="515"/>
        <end position="630"/>
    </location>
</feature>
<evidence type="ECO:0000256" key="5">
    <source>
        <dbReference type="PROSITE-ProRule" id="PRU00473"/>
    </source>
</evidence>
<keyword evidence="3" id="KW-0998">Cell outer membrane</keyword>
<evidence type="ECO:0000259" key="6">
    <source>
        <dbReference type="PROSITE" id="PS51123"/>
    </source>
</evidence>
<evidence type="ECO:0000313" key="7">
    <source>
        <dbReference type="EMBL" id="MFN0256391.1"/>
    </source>
</evidence>
<dbReference type="InterPro" id="IPR050330">
    <property type="entry name" value="Bact_OuterMem_StrucFunc"/>
</dbReference>
<dbReference type="CDD" id="cd07185">
    <property type="entry name" value="OmpA_C-like"/>
    <property type="match status" value="1"/>
</dbReference>
<dbReference type="EMBL" id="SSHJ02000007">
    <property type="protein sequence ID" value="MFN0256391.1"/>
    <property type="molecule type" value="Genomic_DNA"/>
</dbReference>
<dbReference type="SUPFAM" id="SSF48452">
    <property type="entry name" value="TPR-like"/>
    <property type="match status" value="1"/>
</dbReference>
<dbReference type="InterPro" id="IPR006664">
    <property type="entry name" value="OMP_bac"/>
</dbReference>
<dbReference type="Pfam" id="PF00691">
    <property type="entry name" value="OmpA"/>
    <property type="match status" value="1"/>
</dbReference>
<dbReference type="InterPro" id="IPR011042">
    <property type="entry name" value="6-blade_b-propeller_TolB-like"/>
</dbReference>
<protein>
    <submittedName>
        <fullName evidence="7">OmpA family protein</fullName>
    </submittedName>
</protein>
<gene>
    <name evidence="7" type="ORF">E6A44_012450</name>
</gene>
<dbReference type="PANTHER" id="PTHR30329:SF21">
    <property type="entry name" value="LIPOPROTEIN YIAD-RELATED"/>
    <property type="match status" value="1"/>
</dbReference>
<dbReference type="InterPro" id="IPR011990">
    <property type="entry name" value="TPR-like_helical_dom_sf"/>
</dbReference>
<dbReference type="SMART" id="SM00028">
    <property type="entry name" value="TPR"/>
    <property type="match status" value="3"/>
</dbReference>
<reference evidence="7 8" key="1">
    <citation type="submission" date="2024-12" db="EMBL/GenBank/DDBJ databases">
        <authorList>
            <person name="Hu S."/>
        </authorList>
    </citation>
    <scope>NUCLEOTIDE SEQUENCE [LARGE SCALE GENOMIC DNA]</scope>
    <source>
        <strain evidence="7 8">THG-T11</strain>
    </source>
</reference>
<keyword evidence="2 5" id="KW-0472">Membrane</keyword>
<evidence type="ECO:0000256" key="3">
    <source>
        <dbReference type="ARBA" id="ARBA00023237"/>
    </source>
</evidence>
<keyword evidence="8" id="KW-1185">Reference proteome</keyword>
<organism evidence="7 8">
    <name type="scientific">Pedobacter ureilyticus</name>
    <dbReference type="NCBI Taxonomy" id="1393051"/>
    <lineage>
        <taxon>Bacteria</taxon>
        <taxon>Pseudomonadati</taxon>
        <taxon>Bacteroidota</taxon>
        <taxon>Sphingobacteriia</taxon>
        <taxon>Sphingobacteriales</taxon>
        <taxon>Sphingobacteriaceae</taxon>
        <taxon>Pedobacter</taxon>
    </lineage>
</organism>
<evidence type="ECO:0000256" key="4">
    <source>
        <dbReference type="PROSITE-ProRule" id="PRU00339"/>
    </source>
</evidence>
<dbReference type="Pfam" id="PF07676">
    <property type="entry name" value="PD40"/>
    <property type="match status" value="4"/>
</dbReference>
<dbReference type="PRINTS" id="PR01021">
    <property type="entry name" value="OMPADOMAIN"/>
</dbReference>
<dbReference type="Pfam" id="PF13181">
    <property type="entry name" value="TPR_8"/>
    <property type="match status" value="1"/>
</dbReference>
<dbReference type="InterPro" id="IPR006665">
    <property type="entry name" value="OmpA-like"/>
</dbReference>
<comment type="subcellular location">
    <subcellularLocation>
        <location evidence="1">Cell outer membrane</location>
    </subcellularLocation>
</comment>
<dbReference type="Gene3D" id="1.25.40.10">
    <property type="entry name" value="Tetratricopeptide repeat domain"/>
    <property type="match status" value="1"/>
</dbReference>
<dbReference type="PRINTS" id="PR01023">
    <property type="entry name" value="NAFLGMOTY"/>
</dbReference>
<dbReference type="PANTHER" id="PTHR30329">
    <property type="entry name" value="STATOR ELEMENT OF FLAGELLAR MOTOR COMPLEX"/>
    <property type="match status" value="1"/>
</dbReference>
<keyword evidence="4" id="KW-0802">TPR repeat</keyword>
<evidence type="ECO:0000313" key="8">
    <source>
        <dbReference type="Proteomes" id="UP001517247"/>
    </source>
</evidence>
<dbReference type="Gene3D" id="2.120.10.30">
    <property type="entry name" value="TolB, C-terminal domain"/>
    <property type="match status" value="1"/>
</dbReference>
<dbReference type="Proteomes" id="UP001517247">
    <property type="component" value="Unassembled WGS sequence"/>
</dbReference>
<name>A0ABW9J777_9SPHI</name>
<accession>A0ABW9J777</accession>
<dbReference type="RefSeq" id="WP_138723503.1">
    <property type="nucleotide sequence ID" value="NZ_SSHJ02000007.1"/>
</dbReference>
<evidence type="ECO:0000256" key="1">
    <source>
        <dbReference type="ARBA" id="ARBA00004442"/>
    </source>
</evidence>
<dbReference type="PROSITE" id="PS50005">
    <property type="entry name" value="TPR"/>
    <property type="match status" value="1"/>
</dbReference>
<dbReference type="Gene3D" id="3.30.1330.60">
    <property type="entry name" value="OmpA-like domain"/>
    <property type="match status" value="1"/>
</dbReference>
<dbReference type="InterPro" id="IPR036737">
    <property type="entry name" value="OmpA-like_sf"/>
</dbReference>
<dbReference type="SUPFAM" id="SSF103088">
    <property type="entry name" value="OmpA-like"/>
    <property type="match status" value="1"/>
</dbReference>